<gene>
    <name evidence="8" type="ORF">Cgig2_022982</name>
</gene>
<dbReference type="GO" id="GO:0003899">
    <property type="term" value="F:DNA-directed RNA polymerase activity"/>
    <property type="evidence" value="ECO:0007669"/>
    <property type="project" value="UniProtKB-EC"/>
</dbReference>
<proteinExistence type="inferred from homology"/>
<dbReference type="GO" id="GO:0003677">
    <property type="term" value="F:DNA binding"/>
    <property type="evidence" value="ECO:0007669"/>
    <property type="project" value="InterPro"/>
</dbReference>
<dbReference type="EMBL" id="JAKOGI010000729">
    <property type="protein sequence ID" value="KAJ8431040.1"/>
    <property type="molecule type" value="Genomic_DNA"/>
</dbReference>
<dbReference type="SUPFAM" id="SSF64484">
    <property type="entry name" value="beta and beta-prime subunits of DNA dependent RNA-polymerase"/>
    <property type="match status" value="1"/>
</dbReference>
<keyword evidence="3" id="KW-0240">DNA-directed RNA polymerase</keyword>
<evidence type="ECO:0000256" key="2">
    <source>
        <dbReference type="ARBA" id="ARBA00012418"/>
    </source>
</evidence>
<dbReference type="EC" id="2.7.7.6" evidence="2"/>
<evidence type="ECO:0000256" key="6">
    <source>
        <dbReference type="ARBA" id="ARBA00023163"/>
    </source>
</evidence>
<dbReference type="AlphaFoldDB" id="A0A9Q1Q7H8"/>
<evidence type="ECO:0000256" key="5">
    <source>
        <dbReference type="ARBA" id="ARBA00022695"/>
    </source>
</evidence>
<dbReference type="GO" id="GO:0032549">
    <property type="term" value="F:ribonucleoside binding"/>
    <property type="evidence" value="ECO:0007669"/>
    <property type="project" value="InterPro"/>
</dbReference>
<evidence type="ECO:0000256" key="1">
    <source>
        <dbReference type="ARBA" id="ARBA00006835"/>
    </source>
</evidence>
<evidence type="ECO:0000313" key="8">
    <source>
        <dbReference type="EMBL" id="KAJ8431040.1"/>
    </source>
</evidence>
<feature type="domain" description="RNA polymerase beta subunit protrusion" evidence="7">
    <location>
        <begin position="56"/>
        <end position="121"/>
    </location>
</feature>
<protein>
    <recommendedName>
        <fullName evidence="2">DNA-directed RNA polymerase</fullName>
        <ecNumber evidence="2">2.7.7.6</ecNumber>
    </recommendedName>
</protein>
<evidence type="ECO:0000259" key="7">
    <source>
        <dbReference type="Pfam" id="PF04563"/>
    </source>
</evidence>
<accession>A0A9Q1Q7H8</accession>
<reference evidence="8" key="1">
    <citation type="submission" date="2022-04" db="EMBL/GenBank/DDBJ databases">
        <title>Carnegiea gigantea Genome sequencing and assembly v2.</title>
        <authorList>
            <person name="Copetti D."/>
            <person name="Sanderson M.J."/>
            <person name="Burquez A."/>
            <person name="Wojciechowski M.F."/>
        </authorList>
    </citation>
    <scope>NUCLEOTIDE SEQUENCE</scope>
    <source>
        <strain evidence="8">SGP5-SGP5p</strain>
        <tissue evidence="8">Aerial part</tissue>
    </source>
</reference>
<sequence length="191" mass="21619">MAKYPDFGPLRDLFQHHIDSYNHLIESGLETTLSGIKPIEVHDTFTNKKLRNILLCRQAKISYSGAFVADVCFQYNDGPVIRERFHLGQFPVMLKSKICHLKNASSGMLVSYREEPAEMGGADPMSMVRNSFRARREGYSDKAVVIRCVREDQSAVTVKLYYLNNGSARVGFWIGGREFLLPVGVVLKEEV</sequence>
<comment type="caution">
    <text evidence="8">The sequence shown here is derived from an EMBL/GenBank/DDBJ whole genome shotgun (WGS) entry which is preliminary data.</text>
</comment>
<evidence type="ECO:0000313" key="9">
    <source>
        <dbReference type="Proteomes" id="UP001153076"/>
    </source>
</evidence>
<comment type="similarity">
    <text evidence="1">Belongs to the RNA polymerase beta chain family.</text>
</comment>
<keyword evidence="9" id="KW-1185">Reference proteome</keyword>
<organism evidence="8 9">
    <name type="scientific">Carnegiea gigantea</name>
    <dbReference type="NCBI Taxonomy" id="171969"/>
    <lineage>
        <taxon>Eukaryota</taxon>
        <taxon>Viridiplantae</taxon>
        <taxon>Streptophyta</taxon>
        <taxon>Embryophyta</taxon>
        <taxon>Tracheophyta</taxon>
        <taxon>Spermatophyta</taxon>
        <taxon>Magnoliopsida</taxon>
        <taxon>eudicotyledons</taxon>
        <taxon>Gunneridae</taxon>
        <taxon>Pentapetalae</taxon>
        <taxon>Caryophyllales</taxon>
        <taxon>Cactineae</taxon>
        <taxon>Cactaceae</taxon>
        <taxon>Cactoideae</taxon>
        <taxon>Echinocereeae</taxon>
        <taxon>Carnegiea</taxon>
    </lineage>
</organism>
<dbReference type="Gene3D" id="3.90.1110.10">
    <property type="entry name" value="RNA polymerase Rpb2, domain 2"/>
    <property type="match status" value="1"/>
</dbReference>
<dbReference type="Proteomes" id="UP001153076">
    <property type="component" value="Unassembled WGS sequence"/>
</dbReference>
<name>A0A9Q1Q7H8_9CARY</name>
<evidence type="ECO:0000256" key="4">
    <source>
        <dbReference type="ARBA" id="ARBA00022679"/>
    </source>
</evidence>
<dbReference type="OrthoDB" id="10248617at2759"/>
<keyword evidence="4" id="KW-0808">Transferase</keyword>
<keyword evidence="6" id="KW-0804">Transcription</keyword>
<keyword evidence="5" id="KW-0548">Nucleotidyltransferase</keyword>
<dbReference type="GO" id="GO:0000428">
    <property type="term" value="C:DNA-directed RNA polymerase complex"/>
    <property type="evidence" value="ECO:0007669"/>
    <property type="project" value="UniProtKB-KW"/>
</dbReference>
<dbReference type="InterPro" id="IPR037034">
    <property type="entry name" value="RNA_pol_Rpb2_2_sf"/>
</dbReference>
<dbReference type="InterPro" id="IPR007644">
    <property type="entry name" value="RNA_pol_bsu_protrusion"/>
</dbReference>
<dbReference type="GO" id="GO:0006351">
    <property type="term" value="P:DNA-templated transcription"/>
    <property type="evidence" value="ECO:0007669"/>
    <property type="project" value="InterPro"/>
</dbReference>
<dbReference type="Pfam" id="PF04563">
    <property type="entry name" value="RNA_pol_Rpb2_1"/>
    <property type="match status" value="1"/>
</dbReference>
<dbReference type="InterPro" id="IPR015712">
    <property type="entry name" value="DNA-dir_RNA_pol_su2"/>
</dbReference>
<evidence type="ECO:0000256" key="3">
    <source>
        <dbReference type="ARBA" id="ARBA00022478"/>
    </source>
</evidence>
<dbReference type="PANTHER" id="PTHR20856">
    <property type="entry name" value="DNA-DIRECTED RNA POLYMERASE I SUBUNIT 2"/>
    <property type="match status" value="1"/>
</dbReference>